<dbReference type="InterPro" id="IPR036527">
    <property type="entry name" value="SCP2_sterol-bd_dom_sf"/>
</dbReference>
<proteinExistence type="inferred from homology"/>
<dbReference type="InterPro" id="IPR003033">
    <property type="entry name" value="SCP2_sterol-bd_dom"/>
</dbReference>
<dbReference type="SUPFAM" id="SSF55718">
    <property type="entry name" value="SCP-like"/>
    <property type="match status" value="1"/>
</dbReference>
<organism evidence="3 4">
    <name type="scientific">Massilia hydrophila</name>
    <dbReference type="NCBI Taxonomy" id="3044279"/>
    <lineage>
        <taxon>Bacteria</taxon>
        <taxon>Pseudomonadati</taxon>
        <taxon>Pseudomonadota</taxon>
        <taxon>Betaproteobacteria</taxon>
        <taxon>Burkholderiales</taxon>
        <taxon>Oxalobacteraceae</taxon>
        <taxon>Telluria group</taxon>
        <taxon>Massilia</taxon>
    </lineage>
</organism>
<protein>
    <recommendedName>
        <fullName evidence="1">Ubiquinone biosynthesis accessory factor UbiT</fullName>
    </recommendedName>
</protein>
<evidence type="ECO:0000313" key="4">
    <source>
        <dbReference type="Proteomes" id="UP001198602"/>
    </source>
</evidence>
<reference evidence="3 4" key="1">
    <citation type="submission" date="2021-07" db="EMBL/GenBank/DDBJ databases">
        <title>Characterization of Violacein-producing bacteria and related species.</title>
        <authorList>
            <person name="Wilson H.S."/>
            <person name="De Leon M.E."/>
        </authorList>
    </citation>
    <scope>NUCLEOTIDE SEQUENCE [LARGE SCALE GENOMIC DNA]</scope>
    <source>
        <strain evidence="3 4">HSC-2F05</strain>
    </source>
</reference>
<dbReference type="HAMAP" id="MF_02231">
    <property type="entry name" value="UbiT"/>
    <property type="match status" value="1"/>
</dbReference>
<evidence type="ECO:0000313" key="3">
    <source>
        <dbReference type="EMBL" id="MCA1855527.1"/>
    </source>
</evidence>
<dbReference type="EMBL" id="JAHYBX010000001">
    <property type="protein sequence ID" value="MCA1855527.1"/>
    <property type="molecule type" value="Genomic_DNA"/>
</dbReference>
<comment type="similarity">
    <text evidence="1">Belongs to the UbiT family.</text>
</comment>
<evidence type="ECO:0000256" key="1">
    <source>
        <dbReference type="HAMAP-Rule" id="MF_02231"/>
    </source>
</evidence>
<gene>
    <name evidence="1" type="primary">ubiT</name>
    <name evidence="3" type="ORF">LE190_06245</name>
</gene>
<dbReference type="RefSeq" id="WP_225237867.1">
    <property type="nucleotide sequence ID" value="NZ_JAHYBX010000001.1"/>
</dbReference>
<sequence length="165" mass="18324">MHSHSPAPRRLPAPVKRILSLLPAHPGSRIFATVLNTAVSRHLPQDVRDALARRHLRLAVDDAALSFDFAWDGKGFVPCRKAGLPDLVIRATLHDFGLLAARKEDPDTLFFSRRLVMEGDTELGLLIKNTLDAIDGPLFDPAWLAPRQLLRQLHARRPGVARGRS</sequence>
<comment type="caution">
    <text evidence="3">The sequence shown here is derived from an EMBL/GenBank/DDBJ whole genome shotgun (WGS) entry which is preliminary data.</text>
</comment>
<feature type="domain" description="SCP2" evidence="2">
    <location>
        <begin position="47"/>
        <end position="132"/>
    </location>
</feature>
<name>A0ABS7Y783_9BURK</name>
<comment type="function">
    <text evidence="1">Required for O(2)-independent ubiquinone (coenzyme Q) biosynthesis. Likely functions as an accessory factor.</text>
</comment>
<keyword evidence="4" id="KW-1185">Reference proteome</keyword>
<dbReference type="Pfam" id="PF02036">
    <property type="entry name" value="SCP2"/>
    <property type="match status" value="1"/>
</dbReference>
<accession>A0ABS7Y783</accession>
<dbReference type="Proteomes" id="UP001198602">
    <property type="component" value="Unassembled WGS sequence"/>
</dbReference>
<dbReference type="InterPro" id="IPR016830">
    <property type="entry name" value="UbiT"/>
</dbReference>
<keyword evidence="1" id="KW-0831">Ubiquinone biosynthesis</keyword>
<evidence type="ECO:0000259" key="2">
    <source>
        <dbReference type="Pfam" id="PF02036"/>
    </source>
</evidence>
<comment type="pathway">
    <text evidence="1">Cofactor biosynthesis; ubiquinone biosynthesis.</text>
</comment>